<evidence type="ECO:0000256" key="6">
    <source>
        <dbReference type="RuleBase" id="RU000382"/>
    </source>
</evidence>
<dbReference type="PROSITE" id="PS00392">
    <property type="entry name" value="DDC_GAD_HDC_YDC"/>
    <property type="match status" value="1"/>
</dbReference>
<dbReference type="PANTHER" id="PTHR11999:SF165">
    <property type="entry name" value="DECARBOXYLASE, PUTATIVE (AFU_ORTHOLOGUE AFUA_2G04980)-RELATED"/>
    <property type="match status" value="1"/>
</dbReference>
<dbReference type="GO" id="GO:0030170">
    <property type="term" value="F:pyridoxal phosphate binding"/>
    <property type="evidence" value="ECO:0007669"/>
    <property type="project" value="InterPro"/>
</dbReference>
<dbReference type="GO" id="GO:0019752">
    <property type="term" value="P:carboxylic acid metabolic process"/>
    <property type="evidence" value="ECO:0007669"/>
    <property type="project" value="InterPro"/>
</dbReference>
<evidence type="ECO:0000256" key="3">
    <source>
        <dbReference type="ARBA" id="ARBA00022898"/>
    </source>
</evidence>
<dbReference type="PANTHER" id="PTHR11999">
    <property type="entry name" value="GROUP II PYRIDOXAL-5-PHOSPHATE DECARBOXYLASE"/>
    <property type="match status" value="1"/>
</dbReference>
<dbReference type="InterPro" id="IPR015424">
    <property type="entry name" value="PyrdxlP-dep_Trfase"/>
</dbReference>
<evidence type="ECO:0000256" key="1">
    <source>
        <dbReference type="ARBA" id="ARBA00001933"/>
    </source>
</evidence>
<dbReference type="Gene3D" id="3.90.1150.10">
    <property type="entry name" value="Aspartate Aminotransferase, domain 1"/>
    <property type="match status" value="1"/>
</dbReference>
<dbReference type="Proteomes" id="UP000029964">
    <property type="component" value="Unassembled WGS sequence"/>
</dbReference>
<dbReference type="EMBL" id="JPKY01000147">
    <property type="protein sequence ID" value="KFH41079.1"/>
    <property type="molecule type" value="Genomic_DNA"/>
</dbReference>
<dbReference type="InterPro" id="IPR015421">
    <property type="entry name" value="PyrdxlP-dep_Trfase_major"/>
</dbReference>
<comment type="similarity">
    <text evidence="2 6">Belongs to the group II decarboxylase family.</text>
</comment>
<sequence length="506" mass="54573">MDDFLSVETQQSRLAAYQDAHRQDRDHPTLPPASALRSAESSLPAPDSPSYLTPTRPEDVARHITADILPALTGQARSSRYYGFVTGGVLPLAQWADALVSHADQNVQVHLPSQTVATAVEDSALRMLAAVLGLDVGVFGGRTLTTGATGSNILGLACGREAVLQRKGGDVGELGLLGACVKAGVTEIQVLTSGGHSSLSKAASVVGLGRRSVRELSTTSRGEEPWRLDIDAVEEHLKRPGTASIIAISAGEVNTGRFAVDGMEDMRRLRALADEYGAWIHVDGAFGIFARVLEDADEYRLLRRQAQGIELADSITVDGHKVLNVPYDCGMFYTRSLPTLQSVFTNPNAAYLSSGATSHPDIPSPLNIGLENSRRFRALPAYAVLLSEGRAGLARLVSNMVRLTRRIAGFVRTSGHYDLLPTPADGDEAVFIIVLFRARDPALNDVLVDRINRTRQMYVSGTSWQGEKAVRIAVSNWKVDVDRDYRVVTSILTAVAEGREFDLSSC</sequence>
<dbReference type="Pfam" id="PF00282">
    <property type="entry name" value="Pyridoxal_deC"/>
    <property type="match status" value="1"/>
</dbReference>
<evidence type="ECO:0000256" key="7">
    <source>
        <dbReference type="SAM" id="MobiDB-lite"/>
    </source>
</evidence>
<dbReference type="HOGENOM" id="CLU_011856_6_2_1"/>
<accession>A0A086SVE7</accession>
<keyword evidence="3 5" id="KW-0663">Pyridoxal phosphate</keyword>
<evidence type="ECO:0000256" key="4">
    <source>
        <dbReference type="ARBA" id="ARBA00023239"/>
    </source>
</evidence>
<comment type="caution">
    <text evidence="8">The sequence shown here is derived from an EMBL/GenBank/DDBJ whole genome shotgun (WGS) entry which is preliminary data.</text>
</comment>
<dbReference type="GO" id="GO:0016831">
    <property type="term" value="F:carboxy-lyase activity"/>
    <property type="evidence" value="ECO:0007669"/>
    <property type="project" value="InterPro"/>
</dbReference>
<dbReference type="InterPro" id="IPR010977">
    <property type="entry name" value="Aromatic_deC"/>
</dbReference>
<dbReference type="SUPFAM" id="SSF53383">
    <property type="entry name" value="PLP-dependent transferases"/>
    <property type="match status" value="1"/>
</dbReference>
<dbReference type="OrthoDB" id="2161780at2759"/>
<comment type="cofactor">
    <cofactor evidence="1 5 6">
        <name>pyridoxal 5'-phosphate</name>
        <dbReference type="ChEBI" id="CHEBI:597326"/>
    </cofactor>
</comment>
<dbReference type="InterPro" id="IPR002129">
    <property type="entry name" value="PyrdxlP-dep_de-COase"/>
</dbReference>
<keyword evidence="9" id="KW-1185">Reference proteome</keyword>
<evidence type="ECO:0000313" key="9">
    <source>
        <dbReference type="Proteomes" id="UP000029964"/>
    </source>
</evidence>
<dbReference type="AlphaFoldDB" id="A0A086SVE7"/>
<organism evidence="8 9">
    <name type="scientific">Hapsidospora chrysogenum (strain ATCC 11550 / CBS 779.69 / DSM 880 / IAM 14645 / JCM 23072 / IMI 49137)</name>
    <name type="common">Acremonium chrysogenum</name>
    <dbReference type="NCBI Taxonomy" id="857340"/>
    <lineage>
        <taxon>Eukaryota</taxon>
        <taxon>Fungi</taxon>
        <taxon>Dikarya</taxon>
        <taxon>Ascomycota</taxon>
        <taxon>Pezizomycotina</taxon>
        <taxon>Sordariomycetes</taxon>
        <taxon>Hypocreomycetidae</taxon>
        <taxon>Hypocreales</taxon>
        <taxon>Bionectriaceae</taxon>
        <taxon>Hapsidospora</taxon>
    </lineage>
</organism>
<feature type="compositionally biased region" description="Basic and acidic residues" evidence="7">
    <location>
        <begin position="19"/>
        <end position="28"/>
    </location>
</feature>
<reference evidence="9" key="1">
    <citation type="journal article" date="2014" name="Genome Announc.">
        <title>Genome sequence and annotation of Acremonium chrysogenum, producer of the beta-lactam antibiotic cephalosporin C.</title>
        <authorList>
            <person name="Terfehr D."/>
            <person name="Dahlmann T.A."/>
            <person name="Specht T."/>
            <person name="Zadra I."/>
            <person name="Kuernsteiner H."/>
            <person name="Kueck U."/>
        </authorList>
    </citation>
    <scope>NUCLEOTIDE SEQUENCE [LARGE SCALE GENOMIC DNA]</scope>
    <source>
        <strain evidence="9">ATCC 11550 / CBS 779.69 / DSM 880 / IAM 14645 / JCM 23072 / IMI 49137</strain>
    </source>
</reference>
<evidence type="ECO:0000256" key="5">
    <source>
        <dbReference type="PIRSR" id="PIRSR602129-50"/>
    </source>
</evidence>
<feature type="modified residue" description="N6-(pyridoxal phosphate)lysine" evidence="5">
    <location>
        <position position="321"/>
    </location>
</feature>
<dbReference type="GO" id="GO:0005737">
    <property type="term" value="C:cytoplasm"/>
    <property type="evidence" value="ECO:0007669"/>
    <property type="project" value="TreeGrafter"/>
</dbReference>
<dbReference type="InterPro" id="IPR021115">
    <property type="entry name" value="Pyridoxal-P_BS"/>
</dbReference>
<keyword evidence="4 6" id="KW-0456">Lyase</keyword>
<feature type="region of interest" description="Disordered" evidence="7">
    <location>
        <begin position="16"/>
        <end position="57"/>
    </location>
</feature>
<gene>
    <name evidence="8" type="ORF">ACRE_082170</name>
</gene>
<dbReference type="Gene3D" id="3.40.640.10">
    <property type="entry name" value="Type I PLP-dependent aspartate aminotransferase-like (Major domain)"/>
    <property type="match status" value="1"/>
</dbReference>
<evidence type="ECO:0000256" key="2">
    <source>
        <dbReference type="ARBA" id="ARBA00009533"/>
    </source>
</evidence>
<evidence type="ECO:0000313" key="8">
    <source>
        <dbReference type="EMBL" id="KFH41079.1"/>
    </source>
</evidence>
<proteinExistence type="inferred from homology"/>
<dbReference type="STRING" id="857340.A0A086SVE7"/>
<protein>
    <submittedName>
        <fullName evidence="8">L-2,4-diaminobutyrate decarboxylase-like protein</fullName>
    </submittedName>
</protein>
<dbReference type="InterPro" id="IPR015422">
    <property type="entry name" value="PyrdxlP-dep_Trfase_small"/>
</dbReference>
<name>A0A086SVE7_HAPC1</name>